<feature type="compositionally biased region" description="Low complexity" evidence="5">
    <location>
        <begin position="111"/>
        <end position="120"/>
    </location>
</feature>
<dbReference type="OrthoDB" id="9760225at2"/>
<reference evidence="8 9" key="1">
    <citation type="submission" date="2017-02" db="EMBL/GenBank/DDBJ databases">
        <title>Draft genome sequence of Moraxella lincolnii CCUG 9405T type strain.</title>
        <authorList>
            <person name="Salva-Serra F."/>
            <person name="Engstrom-Jakobsson H."/>
            <person name="Thorell K."/>
            <person name="Jaen-Luchoro D."/>
            <person name="Gonzales-Siles L."/>
            <person name="Karlsson R."/>
            <person name="Yazdan S."/>
            <person name="Boulund F."/>
            <person name="Johnning A."/>
            <person name="Engstrand L."/>
            <person name="Kristiansson E."/>
            <person name="Moore E."/>
        </authorList>
    </citation>
    <scope>NUCLEOTIDE SEQUENCE [LARGE SCALE GENOMIC DNA]</scope>
    <source>
        <strain evidence="8 9">CCUG 9405</strain>
    </source>
</reference>
<name>A0A1T0CHI8_9GAMM</name>
<dbReference type="GO" id="GO:1990351">
    <property type="term" value="C:transporter complex"/>
    <property type="evidence" value="ECO:0007669"/>
    <property type="project" value="TreeGrafter"/>
</dbReference>
<dbReference type="AlphaFoldDB" id="A0A1T0CHI8"/>
<dbReference type="PANTHER" id="PTHR30189:SF1">
    <property type="entry name" value="LPS-ASSEMBLY PROTEIN LPTD"/>
    <property type="match status" value="1"/>
</dbReference>
<evidence type="ECO:0000256" key="4">
    <source>
        <dbReference type="HAMAP-Rule" id="MF_01411"/>
    </source>
</evidence>
<dbReference type="HAMAP" id="MF_01411">
    <property type="entry name" value="LPS_assembly_LptD"/>
    <property type="match status" value="1"/>
</dbReference>
<organism evidence="8 9">
    <name type="scientific">Lwoffella lincolnii</name>
    <dbReference type="NCBI Taxonomy" id="90241"/>
    <lineage>
        <taxon>Bacteria</taxon>
        <taxon>Pseudomonadati</taxon>
        <taxon>Pseudomonadota</taxon>
        <taxon>Gammaproteobacteria</taxon>
        <taxon>Moraxellales</taxon>
        <taxon>Moraxellaceae</taxon>
        <taxon>Lwoffella</taxon>
    </lineage>
</organism>
<comment type="similarity">
    <text evidence="4">Belongs to the LptD family.</text>
</comment>
<dbReference type="PANTHER" id="PTHR30189">
    <property type="entry name" value="LPS-ASSEMBLY PROTEIN"/>
    <property type="match status" value="1"/>
</dbReference>
<gene>
    <name evidence="4" type="primary">lptD</name>
    <name evidence="8" type="ORF">B0682_04200</name>
</gene>
<feature type="compositionally biased region" description="Basic and acidic residues" evidence="5">
    <location>
        <begin position="184"/>
        <end position="194"/>
    </location>
</feature>
<dbReference type="InterPro" id="IPR050218">
    <property type="entry name" value="LptD"/>
</dbReference>
<dbReference type="Pfam" id="PF03968">
    <property type="entry name" value="LptD_N"/>
    <property type="match status" value="1"/>
</dbReference>
<proteinExistence type="inferred from homology"/>
<dbReference type="RefSeq" id="WP_158077861.1">
    <property type="nucleotide sequence ID" value="NZ_CP147511.1"/>
</dbReference>
<keyword evidence="3 4" id="KW-0998">Cell outer membrane</keyword>
<comment type="caution">
    <text evidence="8">The sequence shown here is derived from an EMBL/GenBank/DDBJ whole genome shotgun (WGS) entry which is preliminary data.</text>
</comment>
<evidence type="ECO:0000313" key="9">
    <source>
        <dbReference type="Proteomes" id="UP000191094"/>
    </source>
</evidence>
<evidence type="ECO:0000259" key="7">
    <source>
        <dbReference type="Pfam" id="PF04453"/>
    </source>
</evidence>
<comment type="subcellular location">
    <subcellularLocation>
        <location evidence="4">Cell outer membrane</location>
    </subcellularLocation>
</comment>
<dbReference type="Proteomes" id="UP000191094">
    <property type="component" value="Unassembled WGS sequence"/>
</dbReference>
<dbReference type="InterPro" id="IPR007543">
    <property type="entry name" value="LptD_C"/>
</dbReference>
<feature type="compositionally biased region" description="Polar residues" evidence="5">
    <location>
        <begin position="89"/>
        <end position="102"/>
    </location>
</feature>
<feature type="domain" description="Organic solvent tolerance-like N-terminal" evidence="6">
    <location>
        <begin position="254"/>
        <end position="423"/>
    </location>
</feature>
<evidence type="ECO:0000256" key="3">
    <source>
        <dbReference type="ARBA" id="ARBA00023237"/>
    </source>
</evidence>
<evidence type="ECO:0000256" key="2">
    <source>
        <dbReference type="ARBA" id="ARBA00023136"/>
    </source>
</evidence>
<keyword evidence="9" id="KW-1185">Reference proteome</keyword>
<comment type="caution">
    <text evidence="4">Lacks conserved residue(s) required for the propagation of feature annotation.</text>
</comment>
<evidence type="ECO:0000256" key="5">
    <source>
        <dbReference type="SAM" id="MobiDB-lite"/>
    </source>
</evidence>
<evidence type="ECO:0000259" key="6">
    <source>
        <dbReference type="Pfam" id="PF03968"/>
    </source>
</evidence>
<sequence>MNHAFYHSPPCYHSPPWLCLCHHLCRQNDQGYQNTTQDKTPRLVTSNIIKKKPLVCAMSFIGCAMMPMFTHAAVHEAAVHMSAHEQPSEPKTPNIKSMPTVEQSHAHSHRQSQQMQQNQSIDLAQHALERLSQYYVPYHDVPSYPTPANDLNNDPNDLSNNPNNPNDAVTSFYSSPNQTNITDKQTDSKQTDSKIDNTANQLSNRIHDWIEADAPLCAGRWVYPSSITNNDNGLNQQTNHVATPSSPTNTLKAQADHGYYDNVRHATLTGNVLVQQNNQVIQADKVLVDVQSQHATASGNVLFADRPTSQLSAMTSTTQATAGNHGNADQPLHAHQQLSRGLTQGGLITIAEEVQYNSQSQLAHANDVAFASIPLQAHGHAKTLRKTGNDRLHLTDVMFTTCPPTNPKWRLQAGSIELNNQSGRGVAKDARLKIGDVPVAYLPYFNFPIDDRRASGFLLPSVSWRNDGQVELQTPYYANLAANMDTTITPRVFSNRNPMLSAEFRHLSHDFGHSQIQGDYLPNDRQYDKKTRKSLFAKHLWQSKHVDNLTGEAVYQYVSDADFIDDFEVFGTTGREHLGNFDNHAHLPRSAQLNYFNEYINAHLKVETYQNLDVTDAFGNPTTDALKPYSKLPQLTVNYALPLNQWLKNNNHINNITNNNITNNIKLTGVHDSGYFQKSITDNSAPEKSGFRMYNKLTAIYPMHNTWGYAVPSVSLQQLFARYDEHTTLNNQISKHDRQQGIFLPTVALDTGIYLKKIGSPFGWFDGVDDHNKAIIKNGHQLLSPRLKYTYTPFKDQNSLPNFNTRIASLSYEQLFADSWFLGHDRIQDLHAITPAINYRYIDSEGNTRLDVGIAEQFYLSHGKTRLSDFISTPNTHASSDKALFSNRSSGMVASIQAQPIKQLWWHANIASKSDHRLNFLTSQLRYQPTDNSMISLGVINRQADQNTNQLPLKAYTASLVMPVNQNWRLMAQGQFDDERYQITDGLLGIDFQDCCIGASVYVRRHTNELDITARPDNTIMAELRLTGLSPKSGRFSRLLQDRTYGLTPVQDAWVK</sequence>
<comment type="subunit">
    <text evidence="4">Component of the lipopolysaccharide transport and assembly complex. Interacts with LptE and LptA.</text>
</comment>
<dbReference type="EMBL" id="MUYT01000004">
    <property type="protein sequence ID" value="OOS21817.1"/>
    <property type="molecule type" value="Genomic_DNA"/>
</dbReference>
<comment type="function">
    <text evidence="4">Together with LptE, is involved in the assembly of lipopolysaccharide (LPS) at the surface of the outer membrane.</text>
</comment>
<feature type="region of interest" description="Disordered" evidence="5">
    <location>
        <begin position="142"/>
        <end position="194"/>
    </location>
</feature>
<dbReference type="InterPro" id="IPR005653">
    <property type="entry name" value="OstA-like_N"/>
</dbReference>
<dbReference type="GO" id="GO:0009279">
    <property type="term" value="C:cell outer membrane"/>
    <property type="evidence" value="ECO:0007669"/>
    <property type="project" value="UniProtKB-SubCell"/>
</dbReference>
<dbReference type="GO" id="GO:0015920">
    <property type="term" value="P:lipopolysaccharide transport"/>
    <property type="evidence" value="ECO:0007669"/>
    <property type="project" value="InterPro"/>
</dbReference>
<accession>A0A1T0CHI8</accession>
<protein>
    <recommendedName>
        <fullName evidence="4">LPS-assembly protein LptD</fullName>
    </recommendedName>
</protein>
<feature type="compositionally biased region" description="Low complexity" evidence="5">
    <location>
        <begin position="147"/>
        <end position="168"/>
    </location>
</feature>
<dbReference type="Pfam" id="PF04453">
    <property type="entry name" value="LptD"/>
    <property type="match status" value="1"/>
</dbReference>
<dbReference type="Gene3D" id="2.60.450.10">
    <property type="entry name" value="Lipopolysaccharide (LPS) transport protein A like domain"/>
    <property type="match status" value="1"/>
</dbReference>
<evidence type="ECO:0000313" key="8">
    <source>
        <dbReference type="EMBL" id="OOS21817.1"/>
    </source>
</evidence>
<dbReference type="STRING" id="90241.B0682_04200"/>
<feature type="region of interest" description="Disordered" evidence="5">
    <location>
        <begin position="80"/>
        <end position="120"/>
    </location>
</feature>
<evidence type="ECO:0000256" key="1">
    <source>
        <dbReference type="ARBA" id="ARBA00022729"/>
    </source>
</evidence>
<feature type="domain" description="LptD C-terminal" evidence="7">
    <location>
        <begin position="547"/>
        <end position="968"/>
    </location>
</feature>
<dbReference type="InterPro" id="IPR020889">
    <property type="entry name" value="LipoPS_assembly_LptD"/>
</dbReference>
<keyword evidence="1 4" id="KW-0732">Signal</keyword>
<feature type="compositionally biased region" description="Polar residues" evidence="5">
    <location>
        <begin position="169"/>
        <end position="183"/>
    </location>
</feature>
<keyword evidence="2 4" id="KW-0472">Membrane</keyword>
<dbReference type="GO" id="GO:0043165">
    <property type="term" value="P:Gram-negative-bacterium-type cell outer membrane assembly"/>
    <property type="evidence" value="ECO:0007669"/>
    <property type="project" value="UniProtKB-UniRule"/>
</dbReference>